<dbReference type="GeneID" id="27310341"/>
<dbReference type="AlphaFoldDB" id="A0A0D1Z116"/>
<dbReference type="EC" id="1.3.98.1" evidence="11"/>
<dbReference type="InterPro" id="IPR005720">
    <property type="entry name" value="Dihydroorotate_DH_cat"/>
</dbReference>
<comment type="function">
    <text evidence="11">Catalyzes the conversion of dihydroorotate to orotate with fumarate as the electron acceptor.</text>
</comment>
<evidence type="ECO:0000256" key="5">
    <source>
        <dbReference type="ARBA" id="ARBA00021374"/>
    </source>
</evidence>
<dbReference type="GO" id="GO:0044205">
    <property type="term" value="P:'de novo' UMP biosynthetic process"/>
    <property type="evidence" value="ECO:0007669"/>
    <property type="project" value="UniProtKB-UniPathway"/>
</dbReference>
<evidence type="ECO:0000256" key="8">
    <source>
        <dbReference type="ARBA" id="ARBA00022643"/>
    </source>
</evidence>
<dbReference type="CDD" id="cd04741">
    <property type="entry name" value="DHOD_1A_like"/>
    <property type="match status" value="1"/>
</dbReference>
<evidence type="ECO:0000313" key="14">
    <source>
        <dbReference type="Proteomes" id="UP000053259"/>
    </source>
</evidence>
<keyword evidence="10 11" id="KW-0560">Oxidoreductase</keyword>
<comment type="subunit">
    <text evidence="11">Homodimer.</text>
</comment>
<keyword evidence="9 11" id="KW-0665">Pyrimidine biosynthesis</keyword>
<accession>A0A0D1Z116</accession>
<dbReference type="FunCoup" id="A0A0D1Z116">
    <property type="interactions" value="691"/>
</dbReference>
<evidence type="ECO:0000256" key="4">
    <source>
        <dbReference type="ARBA" id="ARBA00008008"/>
    </source>
</evidence>
<protein>
    <recommendedName>
        <fullName evidence="5 11">Dihydroorotate dehydrogenase (fumarate)</fullName>
        <ecNumber evidence="11">1.3.98.1</ecNumber>
    </recommendedName>
    <alternativeName>
        <fullName evidence="11">Dihydroorotate oxidase</fullName>
    </alternativeName>
</protein>
<dbReference type="InterPro" id="IPR023359">
    <property type="entry name" value="Dihydro_DH_chainA_dom2"/>
</dbReference>
<dbReference type="Pfam" id="PF01180">
    <property type="entry name" value="DHO_dh"/>
    <property type="match status" value="1"/>
</dbReference>
<dbReference type="PANTHER" id="PTHR48109">
    <property type="entry name" value="DIHYDROOROTATE DEHYDROGENASE (QUINONE), MITOCHONDRIAL-RELATED"/>
    <property type="match status" value="1"/>
</dbReference>
<dbReference type="EMBL" id="KN847534">
    <property type="protein sequence ID" value="KIW06662.1"/>
    <property type="molecule type" value="Genomic_DNA"/>
</dbReference>
<comment type="similarity">
    <text evidence="4 11">Belongs to the dihydroorotate dehydrogenase family. Type 1 subfamily.</text>
</comment>
<sequence>MFNPPILNSANPWATTFEDLQALYDCPYTGAVTTRTNTLSGFPHNDEIHQYCFFDAHNMCCIQREGHCERSSSSLNTLGYSPLPLAETIKNVKAVVGQTCEKRGTKAFILSVTGTPEELQTCYGMIADLQDEIPNTPLYMEVNLSCPNISGKPPPSYDEDALKEYLGALKAAQAAVGERLKVPIGVKTPPYSNPENFKMLERALLSCAGSERPIAFITATNTLGCSLVLDDKTPALNSSSGLGIGGMAGAALHPLALGNVKMLRQMLDTHKSLESIQIIGIGGVSDASGYLRMKSVGAAAVGVGTALGRKGIRVFEEICKGTVLERL</sequence>
<dbReference type="RefSeq" id="XP_016216531.1">
    <property type="nucleotide sequence ID" value="XM_016355395.1"/>
</dbReference>
<keyword evidence="14" id="KW-1185">Reference proteome</keyword>
<dbReference type="GO" id="GO:1990663">
    <property type="term" value="F:dihydroorotate dehydrogenase (fumarate) activity"/>
    <property type="evidence" value="ECO:0007669"/>
    <property type="project" value="UniProtKB-EC"/>
</dbReference>
<feature type="domain" description="Dihydroorotate dehydrogenase catalytic" evidence="12">
    <location>
        <begin position="72"/>
        <end position="321"/>
    </location>
</feature>
<reference evidence="13 14" key="1">
    <citation type="submission" date="2015-01" db="EMBL/GenBank/DDBJ databases">
        <title>The Genome Sequence of Ochroconis gallopava CBS43764.</title>
        <authorList>
            <consortium name="The Broad Institute Genomics Platform"/>
            <person name="Cuomo C."/>
            <person name="de Hoog S."/>
            <person name="Gorbushina A."/>
            <person name="Stielow B."/>
            <person name="Teixiera M."/>
            <person name="Abouelleil A."/>
            <person name="Chapman S.B."/>
            <person name="Priest M."/>
            <person name="Young S.K."/>
            <person name="Wortman J."/>
            <person name="Nusbaum C."/>
            <person name="Birren B."/>
        </authorList>
    </citation>
    <scope>NUCLEOTIDE SEQUENCE [LARGE SCALE GENOMIC DNA]</scope>
    <source>
        <strain evidence="13 14">CBS 43764</strain>
    </source>
</reference>
<keyword evidence="8 11" id="KW-0288">FMN</keyword>
<comment type="catalytic activity">
    <reaction evidence="11">
        <text>(S)-dihydroorotate + fumarate = orotate + succinate</text>
        <dbReference type="Rhea" id="RHEA:30059"/>
        <dbReference type="ChEBI" id="CHEBI:29806"/>
        <dbReference type="ChEBI" id="CHEBI:30031"/>
        <dbReference type="ChEBI" id="CHEBI:30839"/>
        <dbReference type="ChEBI" id="CHEBI:30864"/>
        <dbReference type="EC" id="1.3.98.1"/>
    </reaction>
</comment>
<dbReference type="Gene3D" id="3.20.20.70">
    <property type="entry name" value="Aldolase class I"/>
    <property type="match status" value="1"/>
</dbReference>
<comment type="pathway">
    <text evidence="3 11">Pyrimidine metabolism; UMP biosynthesis via de novo pathway.</text>
</comment>
<evidence type="ECO:0000256" key="7">
    <source>
        <dbReference type="ARBA" id="ARBA00022630"/>
    </source>
</evidence>
<proteinExistence type="inferred from homology"/>
<comment type="cofactor">
    <cofactor evidence="1 11">
        <name>FMN</name>
        <dbReference type="ChEBI" id="CHEBI:58210"/>
    </cofactor>
</comment>
<evidence type="ECO:0000256" key="1">
    <source>
        <dbReference type="ARBA" id="ARBA00001917"/>
    </source>
</evidence>
<dbReference type="OrthoDB" id="14784at2759"/>
<evidence type="ECO:0000256" key="2">
    <source>
        <dbReference type="ARBA" id="ARBA00004496"/>
    </source>
</evidence>
<dbReference type="Proteomes" id="UP000053259">
    <property type="component" value="Unassembled WGS sequence"/>
</dbReference>
<dbReference type="PANTHER" id="PTHR48109:SF1">
    <property type="entry name" value="DIHYDROOROTATE DEHYDROGENASE (FUMARATE)"/>
    <property type="match status" value="1"/>
</dbReference>
<evidence type="ECO:0000256" key="3">
    <source>
        <dbReference type="ARBA" id="ARBA00004725"/>
    </source>
</evidence>
<evidence type="ECO:0000256" key="9">
    <source>
        <dbReference type="ARBA" id="ARBA00022975"/>
    </source>
</evidence>
<name>A0A0D1Z116_9PEZI</name>
<dbReference type="InParanoid" id="A0A0D1Z116"/>
<evidence type="ECO:0000313" key="13">
    <source>
        <dbReference type="EMBL" id="KIW06662.1"/>
    </source>
</evidence>
<dbReference type="InterPro" id="IPR033886">
    <property type="entry name" value="DHOD_1A"/>
</dbReference>
<keyword evidence="6 11" id="KW-0963">Cytoplasm</keyword>
<dbReference type="Gene3D" id="2.30.26.10">
    <property type="entry name" value="Dihydroorotate Dehydrogenase A, chain A, domain 2"/>
    <property type="match status" value="1"/>
</dbReference>
<evidence type="ECO:0000259" key="12">
    <source>
        <dbReference type="Pfam" id="PF01180"/>
    </source>
</evidence>
<dbReference type="STRING" id="253628.A0A0D1Z116"/>
<dbReference type="InterPro" id="IPR013785">
    <property type="entry name" value="Aldolase_TIM"/>
</dbReference>
<comment type="subcellular location">
    <subcellularLocation>
        <location evidence="2 11">Cytoplasm</location>
    </subcellularLocation>
</comment>
<dbReference type="UniPathway" id="UPA00070"/>
<dbReference type="HOGENOM" id="CLU_036010_0_0_1"/>
<dbReference type="SUPFAM" id="SSF51395">
    <property type="entry name" value="FMN-linked oxidoreductases"/>
    <property type="match status" value="1"/>
</dbReference>
<dbReference type="GO" id="GO:0005737">
    <property type="term" value="C:cytoplasm"/>
    <property type="evidence" value="ECO:0007669"/>
    <property type="project" value="UniProtKB-SubCell"/>
</dbReference>
<dbReference type="GO" id="GO:0006207">
    <property type="term" value="P:'de novo' pyrimidine nucleobase biosynthetic process"/>
    <property type="evidence" value="ECO:0007669"/>
    <property type="project" value="TreeGrafter"/>
</dbReference>
<evidence type="ECO:0000256" key="10">
    <source>
        <dbReference type="ARBA" id="ARBA00023002"/>
    </source>
</evidence>
<evidence type="ECO:0000256" key="11">
    <source>
        <dbReference type="RuleBase" id="RU364042"/>
    </source>
</evidence>
<dbReference type="InterPro" id="IPR050074">
    <property type="entry name" value="DHO_dehydrogenase"/>
</dbReference>
<organism evidence="13 14">
    <name type="scientific">Verruconis gallopava</name>
    <dbReference type="NCBI Taxonomy" id="253628"/>
    <lineage>
        <taxon>Eukaryota</taxon>
        <taxon>Fungi</taxon>
        <taxon>Dikarya</taxon>
        <taxon>Ascomycota</taxon>
        <taxon>Pezizomycotina</taxon>
        <taxon>Dothideomycetes</taxon>
        <taxon>Pleosporomycetidae</taxon>
        <taxon>Venturiales</taxon>
        <taxon>Sympoventuriaceae</taxon>
        <taxon>Verruconis</taxon>
    </lineage>
</organism>
<evidence type="ECO:0000256" key="6">
    <source>
        <dbReference type="ARBA" id="ARBA00022490"/>
    </source>
</evidence>
<keyword evidence="7 11" id="KW-0285">Flavoprotein</keyword>
<gene>
    <name evidence="13" type="ORF">PV09_02368</name>
</gene>
<dbReference type="VEuPathDB" id="FungiDB:PV09_02368"/>